<evidence type="ECO:0000313" key="9">
    <source>
        <dbReference type="EMBL" id="KFI68836.1"/>
    </source>
</evidence>
<evidence type="ECO:0000256" key="2">
    <source>
        <dbReference type="ARBA" id="ARBA00022475"/>
    </source>
</evidence>
<evidence type="ECO:0000256" key="7">
    <source>
        <dbReference type="SAM" id="Phobius"/>
    </source>
</evidence>
<feature type="transmembrane region" description="Helical" evidence="7">
    <location>
        <begin position="348"/>
        <end position="369"/>
    </location>
</feature>
<dbReference type="Proteomes" id="UP000029052">
    <property type="component" value="Unassembled WGS sequence"/>
</dbReference>
<comment type="caution">
    <text evidence="9">The sequence shown here is derived from an EMBL/GenBank/DDBJ whole genome shotgun (WGS) entry which is preliminary data.</text>
</comment>
<gene>
    <name evidence="9" type="ORF">BMAGN_0711</name>
</gene>
<feature type="transmembrane region" description="Helical" evidence="7">
    <location>
        <begin position="18"/>
        <end position="39"/>
    </location>
</feature>
<evidence type="ECO:0000256" key="1">
    <source>
        <dbReference type="ARBA" id="ARBA00004651"/>
    </source>
</evidence>
<sequence length="540" mass="57631">MVIACSGFHNLKKAKGQYTSFGIIIAITACIMNIALVLAMQTGAAYDRRFQELNTADVNVIIPEAQHTASVRDSIAATDGVEDMEHRRVSLASATVRDFAGADFDMTTVFYNIDDPRTLNTLAVERADNEQDGVYVPEYMSEMGGFAPGSPITYAIDGTEHTYTVANTVGEMQYGNYGTGLIGAYLPPDAFEDFAARHGTVMEYSIRASDDADTQQLQSDIAAALADQGVTVLNTSNRVSAKQTRTMVCTLLVAIFLALAFIVLAVSVFLSNFRIRNTIANDMTQMGVLKALGYTSSMIIRSCVIPYALVGAVSAMVGAGLSYAALPALAHVLAVQSGFSFTPTFDPVATAIAVLAPTGAIVIFAYVAARSIRRVEPINAIRGIRPNTATVNHFPLETTNMPVKTTLLAKRIASSAGTNILLGAVAVVVTLLMSFAGVLLYNVVIKPANLMDTLSEETPSVIFTAAPGKLGELSETLDADGRTRTVLHYASVPVSYDGGNLTAFVSEDFSQVHNDIVYEGRNPATGARSRWAARLPSNTR</sequence>
<dbReference type="EMBL" id="JGZB01000003">
    <property type="protein sequence ID" value="KFI68836.1"/>
    <property type="molecule type" value="Genomic_DNA"/>
</dbReference>
<reference evidence="9 10" key="1">
    <citation type="submission" date="2014-03" db="EMBL/GenBank/DDBJ databases">
        <title>Genomics of Bifidobacteria.</title>
        <authorList>
            <person name="Ventura M."/>
            <person name="Milani C."/>
            <person name="Lugli G.A."/>
        </authorList>
    </citation>
    <scope>NUCLEOTIDE SEQUENCE [LARGE SCALE GENOMIC DNA]</scope>
    <source>
        <strain evidence="9 10">LMG 11591</strain>
    </source>
</reference>
<evidence type="ECO:0000256" key="6">
    <source>
        <dbReference type="ARBA" id="ARBA00038076"/>
    </source>
</evidence>
<keyword evidence="5 7" id="KW-0472">Membrane</keyword>
<dbReference type="InterPro" id="IPR003838">
    <property type="entry name" value="ABC3_permease_C"/>
</dbReference>
<accession>A0A087BCT6</accession>
<dbReference type="PANTHER" id="PTHR30572">
    <property type="entry name" value="MEMBRANE COMPONENT OF TRANSPORTER-RELATED"/>
    <property type="match status" value="1"/>
</dbReference>
<dbReference type="GO" id="GO:0005886">
    <property type="term" value="C:plasma membrane"/>
    <property type="evidence" value="ECO:0007669"/>
    <property type="project" value="UniProtKB-SubCell"/>
</dbReference>
<dbReference type="PANTHER" id="PTHR30572:SF4">
    <property type="entry name" value="ABC TRANSPORTER PERMEASE YTRF"/>
    <property type="match status" value="1"/>
</dbReference>
<proteinExistence type="inferred from homology"/>
<comment type="subcellular location">
    <subcellularLocation>
        <location evidence="1">Cell membrane</location>
        <topology evidence="1">Multi-pass membrane protein</topology>
    </subcellularLocation>
</comment>
<evidence type="ECO:0000313" key="10">
    <source>
        <dbReference type="Proteomes" id="UP000029052"/>
    </source>
</evidence>
<comment type="similarity">
    <text evidence="6">Belongs to the ABC-4 integral membrane protein family.</text>
</comment>
<organism evidence="9 10">
    <name type="scientific">Bifidobacterium magnum</name>
    <dbReference type="NCBI Taxonomy" id="1692"/>
    <lineage>
        <taxon>Bacteria</taxon>
        <taxon>Bacillati</taxon>
        <taxon>Actinomycetota</taxon>
        <taxon>Actinomycetes</taxon>
        <taxon>Bifidobacteriales</taxon>
        <taxon>Bifidobacteriaceae</taxon>
        <taxon>Bifidobacterium</taxon>
    </lineage>
</organism>
<feature type="transmembrane region" description="Helical" evidence="7">
    <location>
        <begin position="248"/>
        <end position="271"/>
    </location>
</feature>
<evidence type="ECO:0000259" key="8">
    <source>
        <dbReference type="Pfam" id="PF02687"/>
    </source>
</evidence>
<feature type="transmembrane region" description="Helical" evidence="7">
    <location>
        <begin position="420"/>
        <end position="441"/>
    </location>
</feature>
<keyword evidence="10" id="KW-1185">Reference proteome</keyword>
<dbReference type="InterPro" id="IPR050250">
    <property type="entry name" value="Macrolide_Exporter_MacB"/>
</dbReference>
<keyword evidence="4 7" id="KW-1133">Transmembrane helix</keyword>
<evidence type="ECO:0000256" key="4">
    <source>
        <dbReference type="ARBA" id="ARBA00022989"/>
    </source>
</evidence>
<evidence type="ECO:0000256" key="5">
    <source>
        <dbReference type="ARBA" id="ARBA00023136"/>
    </source>
</evidence>
<dbReference type="AlphaFoldDB" id="A0A087BCT6"/>
<dbReference type="GO" id="GO:0022857">
    <property type="term" value="F:transmembrane transporter activity"/>
    <property type="evidence" value="ECO:0007669"/>
    <property type="project" value="TreeGrafter"/>
</dbReference>
<dbReference type="STRING" id="1692.BMAGN_0711"/>
<feature type="domain" description="ABC3 transporter permease C-terminal" evidence="8">
    <location>
        <begin position="258"/>
        <end position="377"/>
    </location>
</feature>
<keyword evidence="3 7" id="KW-0812">Transmembrane</keyword>
<name>A0A087BCT6_9BIFI</name>
<dbReference type="eggNOG" id="COG0577">
    <property type="taxonomic scope" value="Bacteria"/>
</dbReference>
<dbReference type="Pfam" id="PF02687">
    <property type="entry name" value="FtsX"/>
    <property type="match status" value="1"/>
</dbReference>
<keyword evidence="2" id="KW-1003">Cell membrane</keyword>
<evidence type="ECO:0000256" key="3">
    <source>
        <dbReference type="ARBA" id="ARBA00022692"/>
    </source>
</evidence>
<protein>
    <submittedName>
        <fullName evidence="9">ABC transporter, permease protein</fullName>
    </submittedName>
</protein>